<dbReference type="Gene3D" id="3.40.50.150">
    <property type="entry name" value="Vaccinia Virus protein VP39"/>
    <property type="match status" value="1"/>
</dbReference>
<sequence>MSNPLPDVARLSAVPSTLRIPLAARALGDAMFPNMAVGDADAARMLTALGDDGAVWLRDRGSVYGVLARTRRFRDLAAQFLAARPDGRVVNLGCGLSNYFQWLDNGRMRMTDADLPEVLEIRRELLPAGGGRHIVREVDLAAADWWDALGLPASRDEAPVFLLSEGVFMYLEPAMVHAVLRTFGERAPAGSSFVFDAMCWLAAGRAKRHPSVRHTQAEFRWGPRRSAELTRDSPRLKLAAAHPIMESYGWPYALIGPAFRVLFGVPFYALYELRTQ</sequence>
<dbReference type="AlphaFoldDB" id="A0A3P4AYJ6"/>
<accession>A0A3P4AYJ6</accession>
<evidence type="ECO:0000313" key="4">
    <source>
        <dbReference type="EMBL" id="VCU69149.1"/>
    </source>
</evidence>
<gene>
    <name evidence="4" type="ORF">PIGHUM_01209</name>
</gene>
<keyword evidence="2 4" id="KW-0808">Transferase</keyword>
<dbReference type="OrthoDB" id="9800233at2"/>
<evidence type="ECO:0000313" key="5">
    <source>
        <dbReference type="Proteomes" id="UP000277294"/>
    </source>
</evidence>
<organism evidence="4 5">
    <name type="scientific">Pigmentiphaga humi</name>
    <dbReference type="NCBI Taxonomy" id="2478468"/>
    <lineage>
        <taxon>Bacteria</taxon>
        <taxon>Pseudomonadati</taxon>
        <taxon>Pseudomonadota</taxon>
        <taxon>Betaproteobacteria</taxon>
        <taxon>Burkholderiales</taxon>
        <taxon>Alcaligenaceae</taxon>
        <taxon>Pigmentiphaga</taxon>
    </lineage>
</organism>
<dbReference type="Proteomes" id="UP000277294">
    <property type="component" value="Unassembled WGS sequence"/>
</dbReference>
<evidence type="ECO:0000256" key="1">
    <source>
        <dbReference type="ARBA" id="ARBA00022603"/>
    </source>
</evidence>
<dbReference type="SUPFAM" id="SSF53335">
    <property type="entry name" value="S-adenosyl-L-methionine-dependent methyltransferases"/>
    <property type="match status" value="1"/>
</dbReference>
<feature type="transmembrane region" description="Helical" evidence="3">
    <location>
        <begin position="250"/>
        <end position="271"/>
    </location>
</feature>
<dbReference type="Pfam" id="PF04072">
    <property type="entry name" value="LCM"/>
    <property type="match status" value="1"/>
</dbReference>
<dbReference type="GO" id="GO:0008168">
    <property type="term" value="F:methyltransferase activity"/>
    <property type="evidence" value="ECO:0007669"/>
    <property type="project" value="UniProtKB-KW"/>
</dbReference>
<keyword evidence="1 4" id="KW-0489">Methyltransferase</keyword>
<proteinExistence type="predicted"/>
<keyword evidence="3" id="KW-1133">Transmembrane helix</keyword>
<name>A0A3P4AYJ6_9BURK</name>
<dbReference type="InterPro" id="IPR029063">
    <property type="entry name" value="SAM-dependent_MTases_sf"/>
</dbReference>
<evidence type="ECO:0000256" key="3">
    <source>
        <dbReference type="SAM" id="Phobius"/>
    </source>
</evidence>
<evidence type="ECO:0000256" key="2">
    <source>
        <dbReference type="ARBA" id="ARBA00022679"/>
    </source>
</evidence>
<dbReference type="PANTHER" id="PTHR43619:SF2">
    <property type="entry name" value="S-ADENOSYL-L-METHIONINE-DEPENDENT METHYLTRANSFERASES SUPERFAMILY PROTEIN"/>
    <property type="match status" value="1"/>
</dbReference>
<dbReference type="RefSeq" id="WP_124078506.1">
    <property type="nucleotide sequence ID" value="NZ_UWPJ01000011.1"/>
</dbReference>
<dbReference type="InterPro" id="IPR007213">
    <property type="entry name" value="Ppm1/Ppm2/Tcmp"/>
</dbReference>
<reference evidence="4 5" key="1">
    <citation type="submission" date="2018-10" db="EMBL/GenBank/DDBJ databases">
        <authorList>
            <person name="Criscuolo A."/>
        </authorList>
    </citation>
    <scope>NUCLEOTIDE SEQUENCE [LARGE SCALE GENOMIC DNA]</scope>
    <source>
        <strain evidence="4">DnA1</strain>
    </source>
</reference>
<keyword evidence="3" id="KW-0812">Transmembrane</keyword>
<dbReference type="GO" id="GO:0032259">
    <property type="term" value="P:methylation"/>
    <property type="evidence" value="ECO:0007669"/>
    <property type="project" value="UniProtKB-KW"/>
</dbReference>
<keyword evidence="5" id="KW-1185">Reference proteome</keyword>
<protein>
    <submittedName>
        <fullName evidence="4">Leucine carboxyl methyltransferase</fullName>
    </submittedName>
</protein>
<dbReference type="EMBL" id="UWPJ01000011">
    <property type="protein sequence ID" value="VCU69149.1"/>
    <property type="molecule type" value="Genomic_DNA"/>
</dbReference>
<dbReference type="PANTHER" id="PTHR43619">
    <property type="entry name" value="S-ADENOSYL-L-METHIONINE-DEPENDENT METHYLTRANSFERASE YKTD-RELATED"/>
    <property type="match status" value="1"/>
</dbReference>
<keyword evidence="3" id="KW-0472">Membrane</keyword>